<organism evidence="8 9">
    <name type="scientific">Capillimicrobium parvum</name>
    <dbReference type="NCBI Taxonomy" id="2884022"/>
    <lineage>
        <taxon>Bacteria</taxon>
        <taxon>Bacillati</taxon>
        <taxon>Actinomycetota</taxon>
        <taxon>Thermoleophilia</taxon>
        <taxon>Solirubrobacterales</taxon>
        <taxon>Capillimicrobiaceae</taxon>
        <taxon>Capillimicrobium</taxon>
    </lineage>
</organism>
<evidence type="ECO:0000313" key="8">
    <source>
        <dbReference type="EMBL" id="UGS34164.1"/>
    </source>
</evidence>
<feature type="transmembrane region" description="Helical" evidence="7">
    <location>
        <begin position="201"/>
        <end position="220"/>
    </location>
</feature>
<dbReference type="GO" id="GO:0005886">
    <property type="term" value="C:plasma membrane"/>
    <property type="evidence" value="ECO:0007669"/>
    <property type="project" value="UniProtKB-SubCell"/>
</dbReference>
<keyword evidence="2" id="KW-1003">Cell membrane</keyword>
<evidence type="ECO:0000313" key="9">
    <source>
        <dbReference type="Proteomes" id="UP001162834"/>
    </source>
</evidence>
<dbReference type="PANTHER" id="PTHR39087">
    <property type="entry name" value="UPF0104 MEMBRANE PROTEIN MJ1595"/>
    <property type="match status" value="1"/>
</dbReference>
<dbReference type="AlphaFoldDB" id="A0A9E6XT70"/>
<name>A0A9E6XT70_9ACTN</name>
<feature type="transmembrane region" description="Helical" evidence="7">
    <location>
        <begin position="107"/>
        <end position="131"/>
    </location>
</feature>
<keyword evidence="9" id="KW-1185">Reference proteome</keyword>
<feature type="transmembrane region" description="Helical" evidence="7">
    <location>
        <begin position="23"/>
        <end position="41"/>
    </location>
</feature>
<evidence type="ECO:0000256" key="1">
    <source>
        <dbReference type="ARBA" id="ARBA00004651"/>
    </source>
</evidence>
<reference evidence="8" key="1">
    <citation type="journal article" date="2022" name="Int. J. Syst. Evol. Microbiol.">
        <title>Pseudomonas aegrilactucae sp. nov. and Pseudomonas morbosilactucae sp. nov., pathogens causing bacterial rot of lettuce in Japan.</title>
        <authorList>
            <person name="Sawada H."/>
            <person name="Fujikawa T."/>
            <person name="Satou M."/>
        </authorList>
    </citation>
    <scope>NUCLEOTIDE SEQUENCE</scope>
    <source>
        <strain evidence="8">0166_1</strain>
    </source>
</reference>
<evidence type="ECO:0000256" key="5">
    <source>
        <dbReference type="ARBA" id="ARBA00023136"/>
    </source>
</evidence>
<keyword evidence="5 7" id="KW-0472">Membrane</keyword>
<evidence type="ECO:0000256" key="7">
    <source>
        <dbReference type="SAM" id="Phobius"/>
    </source>
</evidence>
<feature type="region of interest" description="Disordered" evidence="6">
    <location>
        <begin position="318"/>
        <end position="345"/>
    </location>
</feature>
<protein>
    <recommendedName>
        <fullName evidence="10">Flippase-like domain-containing protein</fullName>
    </recommendedName>
</protein>
<evidence type="ECO:0000256" key="3">
    <source>
        <dbReference type="ARBA" id="ARBA00022692"/>
    </source>
</evidence>
<feature type="transmembrane region" description="Helical" evidence="7">
    <location>
        <begin position="281"/>
        <end position="299"/>
    </location>
</feature>
<evidence type="ECO:0000256" key="2">
    <source>
        <dbReference type="ARBA" id="ARBA00022475"/>
    </source>
</evidence>
<dbReference type="PANTHER" id="PTHR39087:SF2">
    <property type="entry name" value="UPF0104 MEMBRANE PROTEIN MJ1595"/>
    <property type="match status" value="1"/>
</dbReference>
<dbReference type="KEGG" id="sbae:DSM104329_00536"/>
<dbReference type="Pfam" id="PF03706">
    <property type="entry name" value="LPG_synthase_TM"/>
    <property type="match status" value="1"/>
</dbReference>
<feature type="compositionally biased region" description="Low complexity" evidence="6">
    <location>
        <begin position="319"/>
        <end position="338"/>
    </location>
</feature>
<comment type="subcellular location">
    <subcellularLocation>
        <location evidence="1">Cell membrane</location>
        <topology evidence="1">Multi-pass membrane protein</topology>
    </subcellularLocation>
</comment>
<evidence type="ECO:0000256" key="4">
    <source>
        <dbReference type="ARBA" id="ARBA00022989"/>
    </source>
</evidence>
<gene>
    <name evidence="8" type="ORF">DSM104329_00536</name>
</gene>
<proteinExistence type="predicted"/>
<dbReference type="EMBL" id="CP087164">
    <property type="protein sequence ID" value="UGS34164.1"/>
    <property type="molecule type" value="Genomic_DNA"/>
</dbReference>
<keyword evidence="3 7" id="KW-0812">Transmembrane</keyword>
<feature type="transmembrane region" description="Helical" evidence="7">
    <location>
        <begin position="151"/>
        <end position="173"/>
    </location>
</feature>
<dbReference type="InterPro" id="IPR022791">
    <property type="entry name" value="L-PG_synthase/AglD"/>
</dbReference>
<sequence>MPFADLSSFWNGVESFFSSLADVNWLALLLGLVFFGTYLSIRSRAYFNVLRAAYPGERFQWRRIWGAYVAAYGFNSVIPARGGDVIKLFLVKTSVPNSTYPAVASSFFVEAVFDATIAVPVLIFAFTQGVFPKPPDFSDLGAFDLSFFASHLQFTLFLITAVAILILVGFAVLSRRVKAFWARVKQGVTILFDRRRYVRQVWLVQFGGWLFRCAAFWMLLDAFGVGGSVRNVLLVLGVNAIASLLPFTPGGAGVQQALLLKVFAGTATSATVAAYSVGQQIAIAAFSLGLGFAALVFIFRFRSFKAVIAAGREHRAAEQARQADAPDEPAAPGPTAGRRAPRARA</sequence>
<dbReference type="Proteomes" id="UP001162834">
    <property type="component" value="Chromosome"/>
</dbReference>
<evidence type="ECO:0008006" key="10">
    <source>
        <dbReference type="Google" id="ProtNLM"/>
    </source>
</evidence>
<accession>A0A9E6XT70</accession>
<evidence type="ECO:0000256" key="6">
    <source>
        <dbReference type="SAM" id="MobiDB-lite"/>
    </source>
</evidence>
<keyword evidence="4 7" id="KW-1133">Transmembrane helix</keyword>